<comment type="caution">
    <text evidence="2">The sequence shown here is derived from an EMBL/GenBank/DDBJ whole genome shotgun (WGS) entry which is preliminary data.</text>
</comment>
<reference evidence="2 3" key="1">
    <citation type="submission" date="2015-06" db="EMBL/GenBank/DDBJ databases">
        <title>Draft genome of the moderately acidophilic sulfate reducer Candidatus Desulfosporosinus acididurans strain M1.</title>
        <authorList>
            <person name="Poehlein A."/>
            <person name="Petzsch P."/>
            <person name="Johnson B.D."/>
            <person name="Schloemann M."/>
            <person name="Daniel R."/>
            <person name="Muehling M."/>
        </authorList>
    </citation>
    <scope>NUCLEOTIDE SEQUENCE [LARGE SCALE GENOMIC DNA]</scope>
    <source>
        <strain evidence="2 3">M1</strain>
    </source>
</reference>
<dbReference type="InterPro" id="IPR022555">
    <property type="entry name" value="DUF2577"/>
</dbReference>
<gene>
    <name evidence="2" type="ORF">DEAC_c14300</name>
</gene>
<dbReference type="AlphaFoldDB" id="A0A0J1FTY8"/>
<evidence type="ECO:0000256" key="1">
    <source>
        <dbReference type="SAM" id="MobiDB-lite"/>
    </source>
</evidence>
<sequence>MKNPYSKLINHMREQGAKYNTPYVQIGIVVSEDPLTVKLGDLQISKDNLLVADYLLPDYKRKYSASGNLQFSENGSLGPTDSASVGDHGSHSHTLTGINIDTDHKQSGDLTLTDGLKKDDTVALIPTLDEQTYIILARLVSL</sequence>
<accession>A0A0J1FTY8</accession>
<protein>
    <recommendedName>
        <fullName evidence="4">DUF2577 domain-containing protein</fullName>
    </recommendedName>
</protein>
<organism evidence="2 3">
    <name type="scientific">Desulfosporosinus acididurans</name>
    <dbReference type="NCBI Taxonomy" id="476652"/>
    <lineage>
        <taxon>Bacteria</taxon>
        <taxon>Bacillati</taxon>
        <taxon>Bacillota</taxon>
        <taxon>Clostridia</taxon>
        <taxon>Eubacteriales</taxon>
        <taxon>Desulfitobacteriaceae</taxon>
        <taxon>Desulfosporosinus</taxon>
    </lineage>
</organism>
<keyword evidence="3" id="KW-1185">Reference proteome</keyword>
<evidence type="ECO:0000313" key="3">
    <source>
        <dbReference type="Proteomes" id="UP000036356"/>
    </source>
</evidence>
<proteinExistence type="predicted"/>
<dbReference type="Proteomes" id="UP000036356">
    <property type="component" value="Unassembled WGS sequence"/>
</dbReference>
<dbReference type="EMBL" id="LDZY01000004">
    <property type="protein sequence ID" value="KLU66762.1"/>
    <property type="molecule type" value="Genomic_DNA"/>
</dbReference>
<name>A0A0J1FTY8_9FIRM</name>
<feature type="region of interest" description="Disordered" evidence="1">
    <location>
        <begin position="74"/>
        <end position="100"/>
    </location>
</feature>
<dbReference type="STRING" id="476652.DEAC_c14300"/>
<feature type="compositionally biased region" description="Polar residues" evidence="1">
    <location>
        <begin position="74"/>
        <end position="83"/>
    </location>
</feature>
<dbReference type="RefSeq" id="WP_047809297.1">
    <property type="nucleotide sequence ID" value="NZ_LDZY01000004.1"/>
</dbReference>
<dbReference type="PATRIC" id="fig|476652.3.peg.1467"/>
<evidence type="ECO:0008006" key="4">
    <source>
        <dbReference type="Google" id="ProtNLM"/>
    </source>
</evidence>
<dbReference type="Pfam" id="PF10844">
    <property type="entry name" value="DUF2577"/>
    <property type="match status" value="1"/>
</dbReference>
<evidence type="ECO:0000313" key="2">
    <source>
        <dbReference type="EMBL" id="KLU66762.1"/>
    </source>
</evidence>